<evidence type="ECO:0000313" key="4">
    <source>
        <dbReference type="Proteomes" id="UP001367922"/>
    </source>
</evidence>
<accession>A0ABU8FRY7</accession>
<reference evidence="2 4" key="1">
    <citation type="submission" date="2024-01" db="EMBL/GenBank/DDBJ databases">
        <title>Seven novel Bacillus-like species.</title>
        <authorList>
            <person name="Liu G."/>
        </authorList>
    </citation>
    <scope>NUCLEOTIDE SEQUENCE [LARGE SCALE GENOMIC DNA]</scope>
    <source>
        <strain evidence="2 4">FJAT-53711</strain>
    </source>
</reference>
<keyword evidence="1" id="KW-1133">Transmembrane helix</keyword>
<dbReference type="RefSeq" id="WP_336481114.1">
    <property type="nucleotide sequence ID" value="NZ_JBAWSV010000001.1"/>
</dbReference>
<protein>
    <submittedName>
        <fullName evidence="2">Uncharacterized protein</fullName>
    </submittedName>
</protein>
<keyword evidence="1" id="KW-0812">Transmembrane</keyword>
<keyword evidence="4" id="KW-1185">Reference proteome</keyword>
<keyword evidence="1" id="KW-0472">Membrane</keyword>
<feature type="transmembrane region" description="Helical" evidence="1">
    <location>
        <begin position="70"/>
        <end position="89"/>
    </location>
</feature>
<comment type="caution">
    <text evidence="2">The sequence shown here is derived from an EMBL/GenBank/DDBJ whole genome shotgun (WGS) entry which is preliminary data.</text>
</comment>
<evidence type="ECO:0000313" key="2">
    <source>
        <dbReference type="EMBL" id="MEI4828756.1"/>
    </source>
</evidence>
<gene>
    <name evidence="2" type="ORF">WAX78_04730</name>
    <name evidence="3" type="ORF">WAX78_14775</name>
</gene>
<feature type="transmembrane region" description="Helical" evidence="1">
    <location>
        <begin position="94"/>
        <end position="113"/>
    </location>
</feature>
<evidence type="ECO:0000256" key="1">
    <source>
        <dbReference type="SAM" id="Phobius"/>
    </source>
</evidence>
<dbReference type="Proteomes" id="UP001367922">
    <property type="component" value="Unassembled WGS sequence"/>
</dbReference>
<organism evidence="2 4">
    <name type="scientific">Bacillus yunxiaonensis</name>
    <dbReference type="NCBI Taxonomy" id="3127665"/>
    <lineage>
        <taxon>Bacteria</taxon>
        <taxon>Bacillati</taxon>
        <taxon>Bacillota</taxon>
        <taxon>Bacilli</taxon>
        <taxon>Bacillales</taxon>
        <taxon>Bacillaceae</taxon>
        <taxon>Bacillus</taxon>
    </lineage>
</organism>
<sequence>MTLKTWPQRPFINNTATVKKESIGYAEVIIVVKNRISNYTGGISSVGIFSLSIIFLYLNPYTAEPPNQQTIFSVFIMLLLPSCLALVALIMRRLILMSIFFTWLLPATTYLGIAAIPSIWNLYIILLIIYLISIFLVKADK</sequence>
<dbReference type="EMBL" id="JBAWSV010000001">
    <property type="protein sequence ID" value="MEI4828756.1"/>
    <property type="molecule type" value="Genomic_DNA"/>
</dbReference>
<proteinExistence type="predicted"/>
<feature type="transmembrane region" description="Helical" evidence="1">
    <location>
        <begin position="119"/>
        <end position="137"/>
    </location>
</feature>
<name>A0ABU8FRY7_9BACI</name>
<evidence type="ECO:0000313" key="3">
    <source>
        <dbReference type="EMBL" id="MEI4830715.1"/>
    </source>
</evidence>
<feature type="transmembrane region" description="Helical" evidence="1">
    <location>
        <begin position="39"/>
        <end position="58"/>
    </location>
</feature>
<dbReference type="EMBL" id="JBAWSV010000005">
    <property type="protein sequence ID" value="MEI4830715.1"/>
    <property type="molecule type" value="Genomic_DNA"/>
</dbReference>